<proteinExistence type="predicted"/>
<organism evidence="1 2">
    <name type="scientific">Chryseobacterium arachidis</name>
    <dbReference type="NCBI Taxonomy" id="1416778"/>
    <lineage>
        <taxon>Bacteria</taxon>
        <taxon>Pseudomonadati</taxon>
        <taxon>Bacteroidota</taxon>
        <taxon>Flavobacteriia</taxon>
        <taxon>Flavobacteriales</taxon>
        <taxon>Weeksellaceae</taxon>
        <taxon>Chryseobacterium group</taxon>
        <taxon>Chryseobacterium</taxon>
    </lineage>
</organism>
<gene>
    <name evidence="1" type="ORF">SAMN05443633_1281</name>
</gene>
<name>A0A1M5MXL4_9FLAO</name>
<dbReference type="AlphaFoldDB" id="A0A1M5MXL4"/>
<dbReference type="EMBL" id="FQUT01000028">
    <property type="protein sequence ID" value="SHG82021.1"/>
    <property type="molecule type" value="Genomic_DNA"/>
</dbReference>
<accession>A0A1M5MXL4</accession>
<reference evidence="2" key="1">
    <citation type="submission" date="2016-11" db="EMBL/GenBank/DDBJ databases">
        <authorList>
            <person name="Varghese N."/>
            <person name="Submissions S."/>
        </authorList>
    </citation>
    <scope>NUCLEOTIDE SEQUENCE [LARGE SCALE GENOMIC DNA]</scope>
    <source>
        <strain evidence="2">DSM 27619</strain>
    </source>
</reference>
<sequence>MELIYNVALEVEINSGESSLLHKYISLHPEHRKHIASGQFAEYYNDREDAEGLQFTLTKEVLDICVAVLEDQEFGDPVENEDKKRLIDKFYSWSKIIYNEEDHLEELKMEYDCFKLKNIVSEDDYFNLKRYLSVKTYGTDFIPPLSTVNRSVFEKIRKYFSLRRIN</sequence>
<evidence type="ECO:0000313" key="1">
    <source>
        <dbReference type="EMBL" id="SHG82021.1"/>
    </source>
</evidence>
<evidence type="ECO:0000313" key="2">
    <source>
        <dbReference type="Proteomes" id="UP000184518"/>
    </source>
</evidence>
<keyword evidence="2" id="KW-1185">Reference proteome</keyword>
<dbReference type="Proteomes" id="UP000184518">
    <property type="component" value="Unassembled WGS sequence"/>
</dbReference>
<protein>
    <submittedName>
        <fullName evidence="1">Uncharacterized protein</fullName>
    </submittedName>
</protein>